<comment type="caution">
    <text evidence="8">The sequence shown here is derived from an EMBL/GenBank/DDBJ whole genome shotgun (WGS) entry which is preliminary data.</text>
</comment>
<dbReference type="Gene3D" id="3.90.1200.10">
    <property type="match status" value="1"/>
</dbReference>
<keyword evidence="9" id="KW-1185">Reference proteome</keyword>
<keyword evidence="4" id="KW-0809">Transit peptide</keyword>
<sequence>MLFGQLQPTPARRYRLSEKIEKFEGGFSKALRLHRADGTELIAKIPCLNAGSAKYTTAGEVAVLQYAREHTDIPVPCFYAWSADASNPVGAEYIIMDTASGVQLFRLWDRLEEQYKLAIIQKLVKWESQLMLIKFPAYGCVYPRHFLPDNERKADLPTDIDQSGSYCIGRPCDPAWSGVPEDVTLGPWLSLTDFGIVLAKRGIYCISQDGKGVHTGSHRGTPAEHIFLLETTIKVMEVLGTHSDLLRHSKPTLCHTDLHMGNIFVSEDDPSQTSAVVDWQFTQIGPMFLQARWPVFLTPPKDYQVGIVKPRLPDDYEDLDEEGKQEADHRFEQATTAKAYELRCFLDNKDAYDAMHLPRVYRELFMRYGNTWEEGPAPLRACLLAISNAWDELDLPSECPYTWQAADIQKHEQQFEEYQEWRRARDFAEEYLGTDADGWIPPEIDFNKKQEQNKALFALYAEQMAGQMSQEEISMIWPFPSTEPARSPFNTC</sequence>
<dbReference type="STRING" id="1182544.W9W386"/>
<protein>
    <recommendedName>
        <fullName evidence="3">Altered inheritance of mitochondria protein 9, mitochondrial</fullName>
    </recommendedName>
    <alternativeName>
        <fullName evidence="6">Found in mitochondrial proteome protein 29</fullName>
    </alternativeName>
</protein>
<evidence type="ECO:0000256" key="5">
    <source>
        <dbReference type="ARBA" id="ARBA00023128"/>
    </source>
</evidence>
<organism evidence="8 9">
    <name type="scientific">Cladophialophora yegresii CBS 114405</name>
    <dbReference type="NCBI Taxonomy" id="1182544"/>
    <lineage>
        <taxon>Eukaryota</taxon>
        <taxon>Fungi</taxon>
        <taxon>Dikarya</taxon>
        <taxon>Ascomycota</taxon>
        <taxon>Pezizomycotina</taxon>
        <taxon>Eurotiomycetes</taxon>
        <taxon>Chaetothyriomycetidae</taxon>
        <taxon>Chaetothyriales</taxon>
        <taxon>Herpotrichiellaceae</taxon>
        <taxon>Cladophialophora</taxon>
    </lineage>
</organism>
<dbReference type="PANTHER" id="PTHR36091:SF1">
    <property type="entry name" value="ALTERED INHERITANCE OF MITOCHONDRIA PROTEIN 9, MITOCHONDRIAL"/>
    <property type="match status" value="1"/>
</dbReference>
<reference evidence="8 9" key="1">
    <citation type="submission" date="2013-03" db="EMBL/GenBank/DDBJ databases">
        <title>The Genome Sequence of Cladophialophora yegresii CBS 114405.</title>
        <authorList>
            <consortium name="The Broad Institute Genomics Platform"/>
            <person name="Cuomo C."/>
            <person name="de Hoog S."/>
            <person name="Gorbushina A."/>
            <person name="Walker B."/>
            <person name="Young S.K."/>
            <person name="Zeng Q."/>
            <person name="Gargeya S."/>
            <person name="Fitzgerald M."/>
            <person name="Haas B."/>
            <person name="Abouelleil A."/>
            <person name="Allen A.W."/>
            <person name="Alvarado L."/>
            <person name="Arachchi H.M."/>
            <person name="Berlin A.M."/>
            <person name="Chapman S.B."/>
            <person name="Gainer-Dewar J."/>
            <person name="Goldberg J."/>
            <person name="Griggs A."/>
            <person name="Gujja S."/>
            <person name="Hansen M."/>
            <person name="Howarth C."/>
            <person name="Imamovic A."/>
            <person name="Ireland A."/>
            <person name="Larimer J."/>
            <person name="McCowan C."/>
            <person name="Murphy C."/>
            <person name="Pearson M."/>
            <person name="Poon T.W."/>
            <person name="Priest M."/>
            <person name="Roberts A."/>
            <person name="Saif S."/>
            <person name="Shea T."/>
            <person name="Sisk P."/>
            <person name="Sykes S."/>
            <person name="Wortman J."/>
            <person name="Nusbaum C."/>
            <person name="Birren B."/>
        </authorList>
    </citation>
    <scope>NUCLEOTIDE SEQUENCE [LARGE SCALE GENOMIC DNA]</scope>
    <source>
        <strain evidence="8 9">CBS 114405</strain>
    </source>
</reference>
<evidence type="ECO:0000259" key="7">
    <source>
        <dbReference type="Pfam" id="PF01636"/>
    </source>
</evidence>
<proteinExistence type="inferred from homology"/>
<keyword evidence="5" id="KW-0496">Mitochondrion</keyword>
<evidence type="ECO:0000313" key="8">
    <source>
        <dbReference type="EMBL" id="EXJ59001.1"/>
    </source>
</evidence>
<comment type="subcellular location">
    <subcellularLocation>
        <location evidence="1">Mitochondrion</location>
    </subcellularLocation>
</comment>
<evidence type="ECO:0000256" key="6">
    <source>
        <dbReference type="ARBA" id="ARBA00031849"/>
    </source>
</evidence>
<name>W9W386_9EURO</name>
<evidence type="ECO:0000256" key="2">
    <source>
        <dbReference type="ARBA" id="ARBA00005543"/>
    </source>
</evidence>
<comment type="similarity">
    <text evidence="2">Belongs to the AIM9 family.</text>
</comment>
<dbReference type="eggNOG" id="ENOG502SIUS">
    <property type="taxonomic scope" value="Eukaryota"/>
</dbReference>
<dbReference type="Proteomes" id="UP000019473">
    <property type="component" value="Unassembled WGS sequence"/>
</dbReference>
<dbReference type="RefSeq" id="XP_007758624.1">
    <property type="nucleotide sequence ID" value="XM_007760434.1"/>
</dbReference>
<dbReference type="OrthoDB" id="2831558at2759"/>
<dbReference type="GO" id="GO:0005739">
    <property type="term" value="C:mitochondrion"/>
    <property type="evidence" value="ECO:0007669"/>
    <property type="project" value="UniProtKB-SubCell"/>
</dbReference>
<dbReference type="Pfam" id="PF01636">
    <property type="entry name" value="APH"/>
    <property type="match status" value="1"/>
</dbReference>
<gene>
    <name evidence="8" type="ORF">A1O7_06432</name>
</gene>
<dbReference type="InterPro" id="IPR051035">
    <property type="entry name" value="Mito_inheritance_9"/>
</dbReference>
<accession>W9W386</accession>
<dbReference type="GeneID" id="19181009"/>
<evidence type="ECO:0000256" key="1">
    <source>
        <dbReference type="ARBA" id="ARBA00004173"/>
    </source>
</evidence>
<dbReference type="VEuPathDB" id="FungiDB:A1O7_06432"/>
<dbReference type="PANTHER" id="PTHR36091">
    <property type="entry name" value="ALTERED INHERITANCE OF MITOCHONDRIA PROTEIN 9, MITOCHONDRIAL"/>
    <property type="match status" value="1"/>
</dbReference>
<evidence type="ECO:0000256" key="3">
    <source>
        <dbReference type="ARBA" id="ARBA00016197"/>
    </source>
</evidence>
<evidence type="ECO:0000256" key="4">
    <source>
        <dbReference type="ARBA" id="ARBA00022946"/>
    </source>
</evidence>
<dbReference type="InterPro" id="IPR002575">
    <property type="entry name" value="Aminoglycoside_PTrfase"/>
</dbReference>
<evidence type="ECO:0000313" key="9">
    <source>
        <dbReference type="Proteomes" id="UP000019473"/>
    </source>
</evidence>
<dbReference type="AlphaFoldDB" id="W9W386"/>
<dbReference type="SUPFAM" id="SSF56112">
    <property type="entry name" value="Protein kinase-like (PK-like)"/>
    <property type="match status" value="1"/>
</dbReference>
<dbReference type="InterPro" id="IPR011009">
    <property type="entry name" value="Kinase-like_dom_sf"/>
</dbReference>
<feature type="domain" description="Aminoglycoside phosphotransferase" evidence="7">
    <location>
        <begin position="243"/>
        <end position="287"/>
    </location>
</feature>
<dbReference type="HOGENOM" id="CLU_019189_1_1_1"/>
<dbReference type="EMBL" id="AMGW01000004">
    <property type="protein sequence ID" value="EXJ59001.1"/>
    <property type="molecule type" value="Genomic_DNA"/>
</dbReference>